<dbReference type="PANTHER" id="PTHR33360:SF2">
    <property type="entry name" value="TRANSPOSASE FOR INSERTION SEQUENCE ELEMENT IS200"/>
    <property type="match status" value="1"/>
</dbReference>
<dbReference type="Proteomes" id="UP000190774">
    <property type="component" value="Unassembled WGS sequence"/>
</dbReference>
<dbReference type="SUPFAM" id="SSF143422">
    <property type="entry name" value="Transposase IS200-like"/>
    <property type="match status" value="1"/>
</dbReference>
<protein>
    <submittedName>
        <fullName evidence="2">REP element-mobilizing transposase RayT</fullName>
    </submittedName>
</protein>
<dbReference type="RefSeq" id="WP_078815955.1">
    <property type="nucleotide sequence ID" value="NZ_FUYE01000025.1"/>
</dbReference>
<evidence type="ECO:0000313" key="3">
    <source>
        <dbReference type="Proteomes" id="UP000190774"/>
    </source>
</evidence>
<dbReference type="InterPro" id="IPR002686">
    <property type="entry name" value="Transposase_17"/>
</dbReference>
<name>A0A1T4Z1T9_9BACT</name>
<dbReference type="GO" id="GO:0004803">
    <property type="term" value="F:transposase activity"/>
    <property type="evidence" value="ECO:0007669"/>
    <property type="project" value="InterPro"/>
</dbReference>
<dbReference type="GO" id="GO:0003677">
    <property type="term" value="F:DNA binding"/>
    <property type="evidence" value="ECO:0007669"/>
    <property type="project" value="InterPro"/>
</dbReference>
<evidence type="ECO:0000313" key="2">
    <source>
        <dbReference type="EMBL" id="SKB08004.1"/>
    </source>
</evidence>
<dbReference type="Pfam" id="PF01797">
    <property type="entry name" value="Y1_Tnp"/>
    <property type="match status" value="1"/>
</dbReference>
<dbReference type="STRING" id="48467.SAMN02745166_04841"/>
<gene>
    <name evidence="2" type="ORF">SAMN02745166_04841</name>
</gene>
<accession>A0A1T4Z1T9</accession>
<proteinExistence type="predicted"/>
<keyword evidence="3" id="KW-1185">Reference proteome</keyword>
<organism evidence="2 3">
    <name type="scientific">Prosthecobacter debontii</name>
    <dbReference type="NCBI Taxonomy" id="48467"/>
    <lineage>
        <taxon>Bacteria</taxon>
        <taxon>Pseudomonadati</taxon>
        <taxon>Verrucomicrobiota</taxon>
        <taxon>Verrucomicrobiia</taxon>
        <taxon>Verrucomicrobiales</taxon>
        <taxon>Verrucomicrobiaceae</taxon>
        <taxon>Prosthecobacter</taxon>
    </lineage>
</organism>
<dbReference type="Gene3D" id="3.30.70.1290">
    <property type="entry name" value="Transposase IS200-like"/>
    <property type="match status" value="1"/>
</dbReference>
<dbReference type="OrthoDB" id="192312at2"/>
<dbReference type="EMBL" id="FUYE01000025">
    <property type="protein sequence ID" value="SKB08004.1"/>
    <property type="molecule type" value="Genomic_DNA"/>
</dbReference>
<feature type="domain" description="Transposase IS200-like" evidence="1">
    <location>
        <begin position="5"/>
        <end position="119"/>
    </location>
</feature>
<evidence type="ECO:0000259" key="1">
    <source>
        <dbReference type="SMART" id="SM01321"/>
    </source>
</evidence>
<dbReference type="NCBIfam" id="NF033573">
    <property type="entry name" value="transpos_IS200"/>
    <property type="match status" value="1"/>
</dbReference>
<dbReference type="InterPro" id="IPR036515">
    <property type="entry name" value="Transposase_17_sf"/>
</dbReference>
<sequence length="150" mass="17717">MPQSLAKLYVHVVFSTKNRERVLMDDIRHELHAYIGGTLKGMDCMPVEINSEPDHAHVLFLLGRTMPLSDVVGGLKKSATEWLREHGETYRGFHWQAGYGAFSVSQSAVEEVREYIRNQREHHRVKTFQDEFRAFLRKYEIEYDERYVWD</sequence>
<dbReference type="GO" id="GO:0006313">
    <property type="term" value="P:DNA transposition"/>
    <property type="evidence" value="ECO:0007669"/>
    <property type="project" value="InterPro"/>
</dbReference>
<reference evidence="3" key="1">
    <citation type="submission" date="2017-02" db="EMBL/GenBank/DDBJ databases">
        <authorList>
            <person name="Varghese N."/>
            <person name="Submissions S."/>
        </authorList>
    </citation>
    <scope>NUCLEOTIDE SEQUENCE [LARGE SCALE GENOMIC DNA]</scope>
    <source>
        <strain evidence="3">ATCC 700200</strain>
    </source>
</reference>
<dbReference type="SMART" id="SM01321">
    <property type="entry name" value="Y1_Tnp"/>
    <property type="match status" value="1"/>
</dbReference>
<dbReference type="PANTHER" id="PTHR33360">
    <property type="entry name" value="TRANSPOSASE FOR INSERTION SEQUENCE ELEMENT IS200"/>
    <property type="match status" value="1"/>
</dbReference>
<dbReference type="AlphaFoldDB" id="A0A1T4Z1T9"/>